<feature type="coiled-coil region" evidence="1">
    <location>
        <begin position="15"/>
        <end position="49"/>
    </location>
</feature>
<reference evidence="3" key="1">
    <citation type="submission" date="2022-11" db="UniProtKB">
        <authorList>
            <consortium name="WormBaseParasite"/>
        </authorList>
    </citation>
    <scope>IDENTIFICATION</scope>
</reference>
<proteinExistence type="predicted"/>
<dbReference type="WBParaSite" id="scaffold1270_cov228.g2812">
    <property type="protein sequence ID" value="scaffold1270_cov228.g2812"/>
    <property type="gene ID" value="scaffold1270_cov228.g2812"/>
</dbReference>
<protein>
    <submittedName>
        <fullName evidence="3">Uncharacterized protein</fullName>
    </submittedName>
</protein>
<dbReference type="Proteomes" id="UP000887561">
    <property type="component" value="Unplaced"/>
</dbReference>
<organism evidence="2 3">
    <name type="scientific">Meloidogyne javanica</name>
    <name type="common">Root-knot nematode worm</name>
    <dbReference type="NCBI Taxonomy" id="6303"/>
    <lineage>
        <taxon>Eukaryota</taxon>
        <taxon>Metazoa</taxon>
        <taxon>Ecdysozoa</taxon>
        <taxon>Nematoda</taxon>
        <taxon>Chromadorea</taxon>
        <taxon>Rhabditida</taxon>
        <taxon>Tylenchina</taxon>
        <taxon>Tylenchomorpha</taxon>
        <taxon>Tylenchoidea</taxon>
        <taxon>Meloidogynidae</taxon>
        <taxon>Meloidogyninae</taxon>
        <taxon>Meloidogyne</taxon>
        <taxon>Meloidogyne incognita group</taxon>
    </lineage>
</organism>
<evidence type="ECO:0000256" key="1">
    <source>
        <dbReference type="SAM" id="Coils"/>
    </source>
</evidence>
<keyword evidence="1" id="KW-0175">Coiled coil</keyword>
<dbReference type="AlphaFoldDB" id="A0A915LLP5"/>
<accession>A0A915LLP5</accession>
<sequence length="90" mass="10527">MDNSNNIDLGLSKLMDKLSLNVETAQDEIQELRTTVENQNMLIIQARQQLHVLQETLRNRYFLEPEGVENHMDFVQQDVEMSDSDTDEEM</sequence>
<evidence type="ECO:0000313" key="2">
    <source>
        <dbReference type="Proteomes" id="UP000887561"/>
    </source>
</evidence>
<evidence type="ECO:0000313" key="3">
    <source>
        <dbReference type="WBParaSite" id="scaffold1270_cov228.g2812"/>
    </source>
</evidence>
<name>A0A915LLP5_MELJA</name>
<keyword evidence="2" id="KW-1185">Reference proteome</keyword>